<dbReference type="PRINTS" id="PR00463">
    <property type="entry name" value="EP450I"/>
</dbReference>
<evidence type="ECO:0000256" key="5">
    <source>
        <dbReference type="ARBA" id="ARBA00022723"/>
    </source>
</evidence>
<sequence>MSMLIICFGAVALLYVIKRIYIHLFGDGPKRYLRFDFLGLIFPISIASHFQKRTLLPWLRQLFQKYDGTFVINIVGQDYVFTCDALNIQYMQKHQFDRFTVAADRVHLFKPLSTRGVLTLDGAPWKASREQVRRQLSQYRSVVDLDMHERHIQRLVSELSRFNGEPVDITDALVRSVQDSHSDFVFGESLDLLSKVPSPEKKVVAEAMNYTMDTLAKKGFAGPFHWAVGGQKFLRECASINKFIEKFVVGAVSQYSKSQEKDDAEADLPHPSFIQSLAKTEPHEEGIVIRDQASNVFIAGSDSMASVLCSAMWVLARNSRVFENLRSEIIENCGQEPMSYTDLKTLTYLRYVINETLRLYPPVPIDIRTANRDVTLPRGGGRNGEAEITIAKGQSVVFSSFSTHRWKGIFGEDADEFRPERWADVRVDALEFLPFHVGPRSCPGQQYAMTVLSYTIARIIQCVPRLVSRDDREWRERISMTLGNENGIIVSVDEA</sequence>
<comment type="caution">
    <text evidence="12">The sequence shown here is derived from an EMBL/GenBank/DDBJ whole genome shotgun (WGS) entry which is preliminary data.</text>
</comment>
<dbReference type="Gene3D" id="1.10.630.10">
    <property type="entry name" value="Cytochrome P450"/>
    <property type="match status" value="1"/>
</dbReference>
<evidence type="ECO:0000256" key="3">
    <source>
        <dbReference type="ARBA" id="ARBA00010617"/>
    </source>
</evidence>
<dbReference type="PANTHER" id="PTHR24287:SF17">
    <property type="entry name" value="P450, PUTATIVE (EUROFUNG)-RELATED"/>
    <property type="match status" value="1"/>
</dbReference>
<evidence type="ECO:0000256" key="4">
    <source>
        <dbReference type="ARBA" id="ARBA00022692"/>
    </source>
</evidence>
<keyword evidence="4" id="KW-0812">Transmembrane</keyword>
<dbReference type="InterPro" id="IPR001128">
    <property type="entry name" value="Cyt_P450"/>
</dbReference>
<keyword evidence="5 11" id="KW-0479">Metal-binding</keyword>
<comment type="similarity">
    <text evidence="3 11">Belongs to the cytochrome P450 family.</text>
</comment>
<keyword evidence="13" id="KW-1185">Reference proteome</keyword>
<dbReference type="InterPro" id="IPR047146">
    <property type="entry name" value="Cyt_P450_E_CYP52_fungi"/>
</dbReference>
<dbReference type="InterPro" id="IPR017972">
    <property type="entry name" value="Cyt_P450_CS"/>
</dbReference>
<keyword evidence="11" id="KW-0349">Heme</keyword>
<evidence type="ECO:0000256" key="2">
    <source>
        <dbReference type="ARBA" id="ARBA00004167"/>
    </source>
</evidence>
<keyword evidence="8 11" id="KW-0408">Iron</keyword>
<evidence type="ECO:0000256" key="10">
    <source>
        <dbReference type="ARBA" id="ARBA00023136"/>
    </source>
</evidence>
<dbReference type="SUPFAM" id="SSF48264">
    <property type="entry name" value="Cytochrome P450"/>
    <property type="match status" value="1"/>
</dbReference>
<comment type="subcellular location">
    <subcellularLocation>
        <location evidence="2">Membrane</location>
        <topology evidence="2">Single-pass membrane protein</topology>
    </subcellularLocation>
</comment>
<evidence type="ECO:0000256" key="9">
    <source>
        <dbReference type="ARBA" id="ARBA00023033"/>
    </source>
</evidence>
<dbReference type="InterPro" id="IPR002401">
    <property type="entry name" value="Cyt_P450_E_grp-I"/>
</dbReference>
<protein>
    <submittedName>
        <fullName evidence="12">Cytochrome P450 monooxygenase afumB</fullName>
    </submittedName>
</protein>
<name>A0ABR0SCU3_9HYPO</name>
<accession>A0ABR0SCU3</accession>
<evidence type="ECO:0000256" key="8">
    <source>
        <dbReference type="ARBA" id="ARBA00023004"/>
    </source>
</evidence>
<keyword evidence="9 11" id="KW-0503">Monooxygenase</keyword>
<organism evidence="12 13">
    <name type="scientific">Cladobotryum mycophilum</name>
    <dbReference type="NCBI Taxonomy" id="491253"/>
    <lineage>
        <taxon>Eukaryota</taxon>
        <taxon>Fungi</taxon>
        <taxon>Dikarya</taxon>
        <taxon>Ascomycota</taxon>
        <taxon>Pezizomycotina</taxon>
        <taxon>Sordariomycetes</taxon>
        <taxon>Hypocreomycetidae</taxon>
        <taxon>Hypocreales</taxon>
        <taxon>Hypocreaceae</taxon>
        <taxon>Cladobotryum</taxon>
    </lineage>
</organism>
<dbReference type="Proteomes" id="UP001338125">
    <property type="component" value="Unassembled WGS sequence"/>
</dbReference>
<reference evidence="12 13" key="1">
    <citation type="submission" date="2024-01" db="EMBL/GenBank/DDBJ databases">
        <title>Complete genome of Cladobotryum mycophilum ATHUM6906.</title>
        <authorList>
            <person name="Christinaki A.C."/>
            <person name="Myridakis A.I."/>
            <person name="Kouvelis V.N."/>
        </authorList>
    </citation>
    <scope>NUCLEOTIDE SEQUENCE [LARGE SCALE GENOMIC DNA]</scope>
    <source>
        <strain evidence="12 13">ATHUM6906</strain>
    </source>
</reference>
<dbReference type="EMBL" id="JAVFKD010000014">
    <property type="protein sequence ID" value="KAK5989794.1"/>
    <property type="molecule type" value="Genomic_DNA"/>
</dbReference>
<keyword evidence="6" id="KW-1133">Transmembrane helix</keyword>
<dbReference type="Pfam" id="PF00067">
    <property type="entry name" value="p450"/>
    <property type="match status" value="1"/>
</dbReference>
<dbReference type="InterPro" id="IPR036396">
    <property type="entry name" value="Cyt_P450_sf"/>
</dbReference>
<evidence type="ECO:0000256" key="11">
    <source>
        <dbReference type="RuleBase" id="RU000461"/>
    </source>
</evidence>
<evidence type="ECO:0000313" key="12">
    <source>
        <dbReference type="EMBL" id="KAK5989794.1"/>
    </source>
</evidence>
<evidence type="ECO:0000313" key="13">
    <source>
        <dbReference type="Proteomes" id="UP001338125"/>
    </source>
</evidence>
<comment type="cofactor">
    <cofactor evidence="1">
        <name>heme</name>
        <dbReference type="ChEBI" id="CHEBI:30413"/>
    </cofactor>
</comment>
<keyword evidence="7 11" id="KW-0560">Oxidoreductase</keyword>
<dbReference type="GO" id="GO:0004497">
    <property type="term" value="F:monooxygenase activity"/>
    <property type="evidence" value="ECO:0007669"/>
    <property type="project" value="UniProtKB-KW"/>
</dbReference>
<evidence type="ECO:0000256" key="7">
    <source>
        <dbReference type="ARBA" id="ARBA00023002"/>
    </source>
</evidence>
<dbReference type="PANTHER" id="PTHR24287">
    <property type="entry name" value="P450, PUTATIVE (EUROFUNG)-RELATED"/>
    <property type="match status" value="1"/>
</dbReference>
<keyword evidence="10" id="KW-0472">Membrane</keyword>
<dbReference type="PROSITE" id="PS00086">
    <property type="entry name" value="CYTOCHROME_P450"/>
    <property type="match status" value="1"/>
</dbReference>
<evidence type="ECO:0000256" key="6">
    <source>
        <dbReference type="ARBA" id="ARBA00022989"/>
    </source>
</evidence>
<dbReference type="PRINTS" id="PR00385">
    <property type="entry name" value="P450"/>
</dbReference>
<evidence type="ECO:0000256" key="1">
    <source>
        <dbReference type="ARBA" id="ARBA00001971"/>
    </source>
</evidence>
<proteinExistence type="inferred from homology"/>
<gene>
    <name evidence="12" type="ORF">PT974_08055</name>
</gene>